<evidence type="ECO:0000313" key="3">
    <source>
        <dbReference type="Proteomes" id="UP001243420"/>
    </source>
</evidence>
<organism evidence="2 3">
    <name type="scientific">Jannaschia ovalis</name>
    <dbReference type="NCBI Taxonomy" id="3038773"/>
    <lineage>
        <taxon>Bacteria</taxon>
        <taxon>Pseudomonadati</taxon>
        <taxon>Pseudomonadota</taxon>
        <taxon>Alphaproteobacteria</taxon>
        <taxon>Rhodobacterales</taxon>
        <taxon>Roseobacteraceae</taxon>
        <taxon>Jannaschia</taxon>
    </lineage>
</organism>
<dbReference type="Pfam" id="PF20078">
    <property type="entry name" value="DUF6473"/>
    <property type="match status" value="1"/>
</dbReference>
<evidence type="ECO:0000313" key="2">
    <source>
        <dbReference type="EMBL" id="WGH79195.1"/>
    </source>
</evidence>
<sequence>MSFEGPPTGLDYYPCRYGKSRLPFRGPRAALDGRYTVVLGGSETYGKYVEDPFCDQLAERTGRRVANLGIMNGSVEAFVLDRPLLRVIRAAQVVVVQAMGAQNLSNRYYTVHPRRNDRFLRHSRQMERLFPEVDFSDFVFTRHMLGALHDVSPERFATLRRELQATWSARMRRLLSEIPGQKVMLWIEGVPAHGPWSEPLFVTLEMMQGLEGQIDKFVHVDVSDLQGDPTLGRMVFPETERPAARLMMTPDGHARVAAALAKAIRRANGMAA</sequence>
<dbReference type="EMBL" id="CP122537">
    <property type="protein sequence ID" value="WGH79195.1"/>
    <property type="molecule type" value="Genomic_DNA"/>
</dbReference>
<name>A0ABY8LCZ5_9RHOB</name>
<evidence type="ECO:0000259" key="1">
    <source>
        <dbReference type="Pfam" id="PF20078"/>
    </source>
</evidence>
<feature type="domain" description="DUF6473" evidence="1">
    <location>
        <begin position="1"/>
        <end position="266"/>
    </location>
</feature>
<dbReference type="RefSeq" id="WP_279965979.1">
    <property type="nucleotide sequence ID" value="NZ_CP122537.1"/>
</dbReference>
<dbReference type="Proteomes" id="UP001243420">
    <property type="component" value="Chromosome"/>
</dbReference>
<protein>
    <submittedName>
        <fullName evidence="2">DUF6473 family protein</fullName>
    </submittedName>
</protein>
<dbReference type="InterPro" id="IPR045524">
    <property type="entry name" value="DUF6473"/>
</dbReference>
<reference evidence="2 3" key="1">
    <citation type="submission" date="2023-04" db="EMBL/GenBank/DDBJ databases">
        <title>Jannaschia ovalis sp. nov., a marine bacterium isolated from sea tidal flat.</title>
        <authorList>
            <person name="Kwon D.Y."/>
            <person name="Kim J.-J."/>
        </authorList>
    </citation>
    <scope>NUCLEOTIDE SEQUENCE [LARGE SCALE GENOMIC DNA]</scope>
    <source>
        <strain evidence="2 3">GRR-S6-38</strain>
    </source>
</reference>
<keyword evidence="3" id="KW-1185">Reference proteome</keyword>
<proteinExistence type="predicted"/>
<gene>
    <name evidence="2" type="ORF">P8627_02720</name>
</gene>
<accession>A0ABY8LCZ5</accession>